<evidence type="ECO:0000256" key="1">
    <source>
        <dbReference type="ARBA" id="ARBA00023125"/>
    </source>
</evidence>
<feature type="domain" description="HTH tetR-type" evidence="3">
    <location>
        <begin position="23"/>
        <end position="83"/>
    </location>
</feature>
<dbReference type="GO" id="GO:0003677">
    <property type="term" value="F:DNA binding"/>
    <property type="evidence" value="ECO:0007669"/>
    <property type="project" value="UniProtKB-UniRule"/>
</dbReference>
<proteinExistence type="predicted"/>
<dbReference type="AlphaFoldDB" id="A0A4Y8AQI8"/>
<dbReference type="Gene3D" id="1.10.357.10">
    <property type="entry name" value="Tetracycline Repressor, domain 2"/>
    <property type="match status" value="1"/>
</dbReference>
<dbReference type="SUPFAM" id="SSF46689">
    <property type="entry name" value="Homeodomain-like"/>
    <property type="match status" value="1"/>
</dbReference>
<dbReference type="Pfam" id="PF00440">
    <property type="entry name" value="TetR_N"/>
    <property type="match status" value="1"/>
</dbReference>
<dbReference type="EMBL" id="SNQI01000006">
    <property type="protein sequence ID" value="TEW72215.1"/>
    <property type="molecule type" value="Genomic_DNA"/>
</dbReference>
<gene>
    <name evidence="4" type="ORF">E2488_15240</name>
</gene>
<keyword evidence="1 2" id="KW-0238">DNA-binding</keyword>
<evidence type="ECO:0000259" key="3">
    <source>
        <dbReference type="PROSITE" id="PS50977"/>
    </source>
</evidence>
<reference evidence="4 5" key="1">
    <citation type="journal article" date="2011" name="J. Microbiol.">
        <title>Gramella jeungdoensis sp. nov., isolated from a solar saltern in Korea.</title>
        <authorList>
            <person name="Joung Y."/>
            <person name="Kim H."/>
            <person name="Jang T."/>
            <person name="Ahn T.S."/>
            <person name="Joh K."/>
        </authorList>
    </citation>
    <scope>NUCLEOTIDE SEQUENCE [LARGE SCALE GENOMIC DNA]</scope>
    <source>
        <strain evidence="4 5">KCTC 23123</strain>
    </source>
</reference>
<dbReference type="Proteomes" id="UP000298517">
    <property type="component" value="Unassembled WGS sequence"/>
</dbReference>
<sequence>MNIYSYICNRKLILKLMARKIDEDKLARIKQATMKTIVDCGIEKATIAMIAKNANVSGGYLYRLYSGKQALINELYYDKVTALIGELEFLISLKHTSIAPIIKTFIQNRIVYAINESEASKFFYQLLHNDNFILPDILKEKSISLMKQILTIGQKSGEIGKNVELLDMNYHVFMYVIDYIHFKRTNFLGIEKTSNNDVNYLTDNILNILKKDC</sequence>
<keyword evidence="5" id="KW-1185">Reference proteome</keyword>
<dbReference type="InterPro" id="IPR009057">
    <property type="entry name" value="Homeodomain-like_sf"/>
</dbReference>
<evidence type="ECO:0000313" key="5">
    <source>
        <dbReference type="Proteomes" id="UP000298517"/>
    </source>
</evidence>
<evidence type="ECO:0000313" key="4">
    <source>
        <dbReference type="EMBL" id="TEW72215.1"/>
    </source>
</evidence>
<protein>
    <submittedName>
        <fullName evidence="4">TetR/AcrR family transcriptional regulator</fullName>
    </submittedName>
</protein>
<feature type="DNA-binding region" description="H-T-H motif" evidence="2">
    <location>
        <begin position="46"/>
        <end position="65"/>
    </location>
</feature>
<accession>A0A4Y8AQI8</accession>
<comment type="caution">
    <text evidence="4">The sequence shown here is derived from an EMBL/GenBank/DDBJ whole genome shotgun (WGS) entry which is preliminary data.</text>
</comment>
<organism evidence="4 5">
    <name type="scientific">Gramella jeungdoensis</name>
    <dbReference type="NCBI Taxonomy" id="708091"/>
    <lineage>
        <taxon>Bacteria</taxon>
        <taxon>Pseudomonadati</taxon>
        <taxon>Bacteroidota</taxon>
        <taxon>Flavobacteriia</taxon>
        <taxon>Flavobacteriales</taxon>
        <taxon>Flavobacteriaceae</taxon>
        <taxon>Christiangramia</taxon>
    </lineage>
</organism>
<dbReference type="InterPro" id="IPR001647">
    <property type="entry name" value="HTH_TetR"/>
</dbReference>
<name>A0A4Y8AQI8_9FLAO</name>
<dbReference type="PROSITE" id="PS50977">
    <property type="entry name" value="HTH_TETR_2"/>
    <property type="match status" value="1"/>
</dbReference>
<evidence type="ECO:0000256" key="2">
    <source>
        <dbReference type="PROSITE-ProRule" id="PRU00335"/>
    </source>
</evidence>